<dbReference type="SMART" id="SM00198">
    <property type="entry name" value="SCP"/>
    <property type="match status" value="1"/>
</dbReference>
<organism evidence="3 4">
    <name type="scientific">Oryza sativa subsp. japonica</name>
    <name type="common">Rice</name>
    <dbReference type="NCBI Taxonomy" id="39947"/>
    <lineage>
        <taxon>Eukaryota</taxon>
        <taxon>Viridiplantae</taxon>
        <taxon>Streptophyta</taxon>
        <taxon>Embryophyta</taxon>
        <taxon>Tracheophyta</taxon>
        <taxon>Spermatophyta</taxon>
        <taxon>Magnoliopsida</taxon>
        <taxon>Liliopsida</taxon>
        <taxon>Poales</taxon>
        <taxon>Poaceae</taxon>
        <taxon>BOP clade</taxon>
        <taxon>Oryzoideae</taxon>
        <taxon>Oryzeae</taxon>
        <taxon>Oryzinae</taxon>
        <taxon>Oryza</taxon>
        <taxon>Oryza sativa</taxon>
    </lineage>
</organism>
<dbReference type="eggNOG" id="KOG3017">
    <property type="taxonomic scope" value="Eukaryota"/>
</dbReference>
<feature type="compositionally biased region" description="Low complexity" evidence="1">
    <location>
        <begin position="71"/>
        <end position="82"/>
    </location>
</feature>
<dbReference type="Proteomes" id="UP000059680">
    <property type="component" value="Chromosome 6"/>
</dbReference>
<dbReference type="FunCoup" id="A0A0P0WW96">
    <property type="interactions" value="784"/>
</dbReference>
<keyword evidence="4" id="KW-1185">Reference proteome</keyword>
<dbReference type="PRINTS" id="PR00837">
    <property type="entry name" value="V5TPXLIKE"/>
</dbReference>
<reference evidence="3 4" key="3">
    <citation type="journal article" date="2013" name="Rice">
        <title>Improvement of the Oryza sativa Nipponbare reference genome using next generation sequence and optical map data.</title>
        <authorList>
            <person name="Kawahara Y."/>
            <person name="de la Bastide M."/>
            <person name="Hamilton J.P."/>
            <person name="Kanamori H."/>
            <person name="McCombie W.R."/>
            <person name="Ouyang S."/>
            <person name="Schwartz D.C."/>
            <person name="Tanaka T."/>
            <person name="Wu J."/>
            <person name="Zhou S."/>
            <person name="Childs K.L."/>
            <person name="Davidson R.M."/>
            <person name="Lin H."/>
            <person name="Quesada-Ocampo L."/>
            <person name="Vaillancourt B."/>
            <person name="Sakai H."/>
            <person name="Lee S.S."/>
            <person name="Kim J."/>
            <person name="Numa H."/>
            <person name="Itoh T."/>
            <person name="Buell C.R."/>
            <person name="Matsumoto T."/>
        </authorList>
    </citation>
    <scope>NUCLEOTIDE SEQUENCE [LARGE SCALE GENOMIC DNA]</scope>
    <source>
        <strain evidence="4">cv. Nipponbare</strain>
    </source>
</reference>
<feature type="non-terminal residue" evidence="3">
    <location>
        <position position="1"/>
    </location>
</feature>
<dbReference type="EMBL" id="AP014962">
    <property type="protein sequence ID" value="BAS97670.1"/>
    <property type="molecule type" value="Genomic_DNA"/>
</dbReference>
<reference evidence="3 4" key="2">
    <citation type="journal article" date="2013" name="Plant Cell Physiol.">
        <title>Rice Annotation Project Database (RAP-DB): an integrative and interactive database for rice genomics.</title>
        <authorList>
            <person name="Sakai H."/>
            <person name="Lee S.S."/>
            <person name="Tanaka T."/>
            <person name="Numa H."/>
            <person name="Kim J."/>
            <person name="Kawahara Y."/>
            <person name="Wakimoto H."/>
            <person name="Yang C.C."/>
            <person name="Iwamoto M."/>
            <person name="Abe T."/>
            <person name="Yamada Y."/>
            <person name="Muto A."/>
            <person name="Inokuchi H."/>
            <person name="Ikemura T."/>
            <person name="Matsumoto T."/>
            <person name="Sasaki T."/>
            <person name="Itoh T."/>
        </authorList>
    </citation>
    <scope>NUCLEOTIDE SEQUENCE [LARGE SCALE GENOMIC DNA]</scope>
    <source>
        <strain evidence="4">cv. Nipponbare</strain>
    </source>
</reference>
<dbReference type="InParanoid" id="A0A0P0WW96"/>
<dbReference type="PANTHER" id="PTHR10334">
    <property type="entry name" value="CYSTEINE-RICH SECRETORY PROTEIN-RELATED"/>
    <property type="match status" value="1"/>
</dbReference>
<dbReference type="InterPro" id="IPR014044">
    <property type="entry name" value="CAP_dom"/>
</dbReference>
<protein>
    <submittedName>
        <fullName evidence="3">Os06g0350600 protein</fullName>
    </submittedName>
</protein>
<feature type="region of interest" description="Disordered" evidence="1">
    <location>
        <begin position="35"/>
        <end position="82"/>
    </location>
</feature>
<evidence type="ECO:0000313" key="3">
    <source>
        <dbReference type="EMBL" id="BAS97670.1"/>
    </source>
</evidence>
<feature type="compositionally biased region" description="Pro residues" evidence="1">
    <location>
        <begin position="41"/>
        <end position="70"/>
    </location>
</feature>
<gene>
    <name evidence="3" type="ordered locus">Os06g0350600</name>
    <name evidence="3" type="ORF">OSNPB_060350600</name>
</gene>
<feature type="domain" description="SCP" evidence="2">
    <location>
        <begin position="103"/>
        <end position="236"/>
    </location>
</feature>
<dbReference type="SUPFAM" id="SSF55797">
    <property type="entry name" value="PR-1-like"/>
    <property type="match status" value="1"/>
</dbReference>
<dbReference type="Gene3D" id="3.40.33.10">
    <property type="entry name" value="CAP"/>
    <property type="match status" value="1"/>
</dbReference>
<dbReference type="SMR" id="A0A0P0WW96"/>
<dbReference type="PaxDb" id="39947-A0A0P0WW96"/>
<proteinExistence type="predicted"/>
<sequence length="251" mass="26491">QSLLKRKTKNNPLSSFGPSLAQSLSLLPPFSLLSRASSPLGPAPSPSLPSLGPPLSPPLGPAPSSPPPAWACPGPSRAAALPRTRAARALTAHLPRGSRPSGNSPHDFLQPHNAARAEVGVGKLSWDGTLAAYARRYGEKRSHDCTLKHSRGPYGENIYRGSAGRRRTAADAVARWVRESAYYDCGSNTCVPGRRCGHYTQVTWARTTRLGCAAVTCDSGATFVVCSYDPPGNTNGRGPYPGCGDYDVVSE</sequence>
<dbReference type="OMA" id="WSHKLED"/>
<evidence type="ECO:0000313" key="4">
    <source>
        <dbReference type="Proteomes" id="UP000059680"/>
    </source>
</evidence>
<dbReference type="InterPro" id="IPR001283">
    <property type="entry name" value="CRISP-related"/>
</dbReference>
<feature type="region of interest" description="Disordered" evidence="1">
    <location>
        <begin position="1"/>
        <end position="20"/>
    </location>
</feature>
<evidence type="ECO:0000256" key="1">
    <source>
        <dbReference type="SAM" id="MobiDB-lite"/>
    </source>
</evidence>
<reference evidence="4" key="1">
    <citation type="journal article" date="2005" name="Nature">
        <title>The map-based sequence of the rice genome.</title>
        <authorList>
            <consortium name="International rice genome sequencing project (IRGSP)"/>
            <person name="Matsumoto T."/>
            <person name="Wu J."/>
            <person name="Kanamori H."/>
            <person name="Katayose Y."/>
            <person name="Fujisawa M."/>
            <person name="Namiki N."/>
            <person name="Mizuno H."/>
            <person name="Yamamoto K."/>
            <person name="Antonio B.A."/>
            <person name="Baba T."/>
            <person name="Sakata K."/>
            <person name="Nagamura Y."/>
            <person name="Aoki H."/>
            <person name="Arikawa K."/>
            <person name="Arita K."/>
            <person name="Bito T."/>
            <person name="Chiden Y."/>
            <person name="Fujitsuka N."/>
            <person name="Fukunaka R."/>
            <person name="Hamada M."/>
            <person name="Harada C."/>
            <person name="Hayashi A."/>
            <person name="Hijishita S."/>
            <person name="Honda M."/>
            <person name="Hosokawa S."/>
            <person name="Ichikawa Y."/>
            <person name="Idonuma A."/>
            <person name="Iijima M."/>
            <person name="Ikeda M."/>
            <person name="Ikeno M."/>
            <person name="Ito K."/>
            <person name="Ito S."/>
            <person name="Ito T."/>
            <person name="Ito Y."/>
            <person name="Ito Y."/>
            <person name="Iwabuchi A."/>
            <person name="Kamiya K."/>
            <person name="Karasawa W."/>
            <person name="Kurita K."/>
            <person name="Katagiri S."/>
            <person name="Kikuta A."/>
            <person name="Kobayashi H."/>
            <person name="Kobayashi N."/>
            <person name="Machita K."/>
            <person name="Maehara T."/>
            <person name="Masukawa M."/>
            <person name="Mizubayashi T."/>
            <person name="Mukai Y."/>
            <person name="Nagasaki H."/>
            <person name="Nagata Y."/>
            <person name="Naito S."/>
            <person name="Nakashima M."/>
            <person name="Nakama Y."/>
            <person name="Nakamichi Y."/>
            <person name="Nakamura M."/>
            <person name="Meguro A."/>
            <person name="Negishi M."/>
            <person name="Ohta I."/>
            <person name="Ohta T."/>
            <person name="Okamoto M."/>
            <person name="Ono N."/>
            <person name="Saji S."/>
            <person name="Sakaguchi M."/>
            <person name="Sakai K."/>
            <person name="Shibata M."/>
            <person name="Shimokawa T."/>
            <person name="Song J."/>
            <person name="Takazaki Y."/>
            <person name="Terasawa K."/>
            <person name="Tsugane M."/>
            <person name="Tsuji K."/>
            <person name="Ueda S."/>
            <person name="Waki K."/>
            <person name="Yamagata H."/>
            <person name="Yamamoto M."/>
            <person name="Yamamoto S."/>
            <person name="Yamane H."/>
            <person name="Yoshiki S."/>
            <person name="Yoshihara R."/>
            <person name="Yukawa K."/>
            <person name="Zhong H."/>
            <person name="Yano M."/>
            <person name="Yuan Q."/>
            <person name="Ouyang S."/>
            <person name="Liu J."/>
            <person name="Jones K.M."/>
            <person name="Gansberger K."/>
            <person name="Moffat K."/>
            <person name="Hill J."/>
            <person name="Bera J."/>
            <person name="Fadrosh D."/>
            <person name="Jin S."/>
            <person name="Johri S."/>
            <person name="Kim M."/>
            <person name="Overton L."/>
            <person name="Reardon M."/>
            <person name="Tsitrin T."/>
            <person name="Vuong H."/>
            <person name="Weaver B."/>
            <person name="Ciecko A."/>
            <person name="Tallon L."/>
            <person name="Jackson J."/>
            <person name="Pai G."/>
            <person name="Aken S.V."/>
            <person name="Utterback T."/>
            <person name="Reidmuller S."/>
            <person name="Feldblyum T."/>
            <person name="Hsiao J."/>
            <person name="Zismann V."/>
            <person name="Iobst S."/>
            <person name="de Vazeille A.R."/>
            <person name="Buell C.R."/>
            <person name="Ying K."/>
            <person name="Li Y."/>
            <person name="Lu T."/>
            <person name="Huang Y."/>
            <person name="Zhao Q."/>
            <person name="Feng Q."/>
            <person name="Zhang L."/>
            <person name="Zhu J."/>
            <person name="Weng Q."/>
            <person name="Mu J."/>
            <person name="Lu Y."/>
            <person name="Fan D."/>
            <person name="Liu Y."/>
            <person name="Guan J."/>
            <person name="Zhang Y."/>
            <person name="Yu S."/>
            <person name="Liu X."/>
            <person name="Zhang Y."/>
            <person name="Hong G."/>
            <person name="Han B."/>
            <person name="Choisne N."/>
            <person name="Demange N."/>
            <person name="Orjeda G."/>
            <person name="Samain S."/>
            <person name="Cattolico L."/>
            <person name="Pelletier E."/>
            <person name="Couloux A."/>
            <person name="Segurens B."/>
            <person name="Wincker P."/>
            <person name="D'Hont A."/>
            <person name="Scarpelli C."/>
            <person name="Weissenbach J."/>
            <person name="Salanoubat M."/>
            <person name="Quetier F."/>
            <person name="Yu Y."/>
            <person name="Kim H.R."/>
            <person name="Rambo T."/>
            <person name="Currie J."/>
            <person name="Collura K."/>
            <person name="Luo M."/>
            <person name="Yang T."/>
            <person name="Ammiraju J.S.S."/>
            <person name="Engler F."/>
            <person name="Soderlund C."/>
            <person name="Wing R.A."/>
            <person name="Palmer L.E."/>
            <person name="de la Bastide M."/>
            <person name="Spiegel L."/>
            <person name="Nascimento L."/>
            <person name="Zutavern T."/>
            <person name="O'Shaughnessy A."/>
            <person name="Dike S."/>
            <person name="Dedhia N."/>
            <person name="Preston R."/>
            <person name="Balija V."/>
            <person name="McCombie W.R."/>
            <person name="Chow T."/>
            <person name="Chen H."/>
            <person name="Chung M."/>
            <person name="Chen C."/>
            <person name="Shaw J."/>
            <person name="Wu H."/>
            <person name="Hsiao K."/>
            <person name="Chao Y."/>
            <person name="Chu M."/>
            <person name="Cheng C."/>
            <person name="Hour A."/>
            <person name="Lee P."/>
            <person name="Lin S."/>
            <person name="Lin Y."/>
            <person name="Liou J."/>
            <person name="Liu S."/>
            <person name="Hsing Y."/>
            <person name="Raghuvanshi S."/>
            <person name="Mohanty A."/>
            <person name="Bharti A.K."/>
            <person name="Gaur A."/>
            <person name="Gupta V."/>
            <person name="Kumar D."/>
            <person name="Ravi V."/>
            <person name="Vij S."/>
            <person name="Kapur A."/>
            <person name="Khurana P."/>
            <person name="Khurana P."/>
            <person name="Khurana J.P."/>
            <person name="Tyagi A.K."/>
            <person name="Gaikwad K."/>
            <person name="Singh A."/>
            <person name="Dalal V."/>
            <person name="Srivastava S."/>
            <person name="Dixit A."/>
            <person name="Pal A.K."/>
            <person name="Ghazi I.A."/>
            <person name="Yadav M."/>
            <person name="Pandit A."/>
            <person name="Bhargava A."/>
            <person name="Sureshbabu K."/>
            <person name="Batra K."/>
            <person name="Sharma T.R."/>
            <person name="Mohapatra T."/>
            <person name="Singh N.K."/>
            <person name="Messing J."/>
            <person name="Nelson A.B."/>
            <person name="Fuks G."/>
            <person name="Kavchok S."/>
            <person name="Keizer G."/>
            <person name="Linton E."/>
            <person name="Llaca V."/>
            <person name="Song R."/>
            <person name="Tanyolac B."/>
            <person name="Young S."/>
            <person name="Ho-Il K."/>
            <person name="Hahn J.H."/>
            <person name="Sangsakoo G."/>
            <person name="Vanavichit A."/>
            <person name="de Mattos Luiz.A.T."/>
            <person name="Zimmer P.D."/>
            <person name="Malone G."/>
            <person name="Dellagostin O."/>
            <person name="de Oliveira A.C."/>
            <person name="Bevan M."/>
            <person name="Bancroft I."/>
            <person name="Minx P."/>
            <person name="Cordum H."/>
            <person name="Wilson R."/>
            <person name="Cheng Z."/>
            <person name="Jin W."/>
            <person name="Jiang J."/>
            <person name="Leong S.A."/>
            <person name="Iwama H."/>
            <person name="Gojobori T."/>
            <person name="Itoh T."/>
            <person name="Niimura Y."/>
            <person name="Fujii Y."/>
            <person name="Habara T."/>
            <person name="Sakai H."/>
            <person name="Sato Y."/>
            <person name="Wilson G."/>
            <person name="Kumar K."/>
            <person name="McCouch S."/>
            <person name="Juretic N."/>
            <person name="Hoen D."/>
            <person name="Wright S."/>
            <person name="Bruskiewich R."/>
            <person name="Bureau T."/>
            <person name="Miyao A."/>
            <person name="Hirochika H."/>
            <person name="Nishikawa T."/>
            <person name="Kadowaki K."/>
            <person name="Sugiura M."/>
            <person name="Burr B."/>
            <person name="Sasaki T."/>
        </authorList>
    </citation>
    <scope>NUCLEOTIDE SEQUENCE [LARGE SCALE GENOMIC DNA]</scope>
    <source>
        <strain evidence="4">cv. Nipponbare</strain>
    </source>
</reference>
<dbReference type="Pfam" id="PF00188">
    <property type="entry name" value="CAP"/>
    <property type="match status" value="1"/>
</dbReference>
<dbReference type="AlphaFoldDB" id="A0A0P0WW96"/>
<dbReference type="InterPro" id="IPR035940">
    <property type="entry name" value="CAP_sf"/>
</dbReference>
<evidence type="ECO:0000259" key="2">
    <source>
        <dbReference type="SMART" id="SM00198"/>
    </source>
</evidence>
<dbReference type="STRING" id="39947.A0A0P0WW96"/>
<dbReference type="FunFam" id="3.40.33.10:FF:000004">
    <property type="entry name" value="CAP, cysteine-rich secretory protein, antigen 5"/>
    <property type="match status" value="1"/>
</dbReference>
<accession>A0A0P0WW96</accession>
<name>A0A0P0WW96_ORYSJ</name>
<dbReference type="Gramene" id="Os06t0350600-00">
    <property type="protein sequence ID" value="Os06t0350600-00"/>
    <property type="gene ID" value="Os06g0350600"/>
</dbReference>
<dbReference type="CDD" id="cd05381">
    <property type="entry name" value="CAP_PR-1"/>
    <property type="match status" value="1"/>
</dbReference>
<dbReference type="GO" id="GO:0005615">
    <property type="term" value="C:extracellular space"/>
    <property type="evidence" value="ECO:0000318"/>
    <property type="project" value="GO_Central"/>
</dbReference>